<dbReference type="Pfam" id="PF01607">
    <property type="entry name" value="CBM_14"/>
    <property type="match status" value="1"/>
</dbReference>
<evidence type="ECO:0000313" key="2">
    <source>
        <dbReference type="EMBL" id="RNA35410.1"/>
    </source>
</evidence>
<dbReference type="GO" id="GO:0005576">
    <property type="term" value="C:extracellular region"/>
    <property type="evidence" value="ECO:0007669"/>
    <property type="project" value="InterPro"/>
</dbReference>
<proteinExistence type="predicted"/>
<comment type="caution">
    <text evidence="2">The sequence shown here is derived from an EMBL/GenBank/DDBJ whole genome shotgun (WGS) entry which is preliminary data.</text>
</comment>
<gene>
    <name evidence="2" type="ORF">BpHYR1_037188</name>
</gene>
<dbReference type="GO" id="GO:0008061">
    <property type="term" value="F:chitin binding"/>
    <property type="evidence" value="ECO:0007669"/>
    <property type="project" value="InterPro"/>
</dbReference>
<name>A0A3M7SIJ0_BRAPC</name>
<sequence>MKKECDYISEEQLDSNSSFCPPPKTILRPKPKADGTLMFNGNDVTGQFPTKFICDQKSQQMLHADEDWCNIYHVCAGPRDNIFICPPGTMFSKPKQGCFDRYTQQTCSGTMNYYKPNLKKPSSYLPPAKKPASSNVFSPSINNNNKYDYYYPQNNYQMNQMNNMNMNYPKYN</sequence>
<dbReference type="AlphaFoldDB" id="A0A3M7SIJ0"/>
<dbReference type="InterPro" id="IPR036508">
    <property type="entry name" value="Chitin-bd_dom_sf"/>
</dbReference>
<dbReference type="OrthoDB" id="10052888at2759"/>
<dbReference type="PROSITE" id="PS50940">
    <property type="entry name" value="CHIT_BIND_II"/>
    <property type="match status" value="1"/>
</dbReference>
<evidence type="ECO:0000313" key="3">
    <source>
        <dbReference type="Proteomes" id="UP000276133"/>
    </source>
</evidence>
<dbReference type="EMBL" id="REGN01001326">
    <property type="protein sequence ID" value="RNA35410.1"/>
    <property type="molecule type" value="Genomic_DNA"/>
</dbReference>
<protein>
    <recommendedName>
        <fullName evidence="1">Chitin-binding type-2 domain-containing protein</fullName>
    </recommendedName>
</protein>
<dbReference type="Proteomes" id="UP000276133">
    <property type="component" value="Unassembled WGS sequence"/>
</dbReference>
<feature type="domain" description="Chitin-binding type-2" evidence="1">
    <location>
        <begin position="51"/>
        <end position="109"/>
    </location>
</feature>
<reference evidence="2 3" key="1">
    <citation type="journal article" date="2018" name="Sci. Rep.">
        <title>Genomic signatures of local adaptation to the degree of environmental predictability in rotifers.</title>
        <authorList>
            <person name="Franch-Gras L."/>
            <person name="Hahn C."/>
            <person name="Garcia-Roger E.M."/>
            <person name="Carmona M.J."/>
            <person name="Serra M."/>
            <person name="Gomez A."/>
        </authorList>
    </citation>
    <scope>NUCLEOTIDE SEQUENCE [LARGE SCALE GENOMIC DNA]</scope>
    <source>
        <strain evidence="2">HYR1</strain>
    </source>
</reference>
<keyword evidence="3" id="KW-1185">Reference proteome</keyword>
<organism evidence="2 3">
    <name type="scientific">Brachionus plicatilis</name>
    <name type="common">Marine rotifer</name>
    <name type="synonym">Brachionus muelleri</name>
    <dbReference type="NCBI Taxonomy" id="10195"/>
    <lineage>
        <taxon>Eukaryota</taxon>
        <taxon>Metazoa</taxon>
        <taxon>Spiralia</taxon>
        <taxon>Gnathifera</taxon>
        <taxon>Rotifera</taxon>
        <taxon>Eurotatoria</taxon>
        <taxon>Monogononta</taxon>
        <taxon>Pseudotrocha</taxon>
        <taxon>Ploima</taxon>
        <taxon>Brachionidae</taxon>
        <taxon>Brachionus</taxon>
    </lineage>
</organism>
<evidence type="ECO:0000259" key="1">
    <source>
        <dbReference type="PROSITE" id="PS50940"/>
    </source>
</evidence>
<dbReference type="SUPFAM" id="SSF57625">
    <property type="entry name" value="Invertebrate chitin-binding proteins"/>
    <property type="match status" value="1"/>
</dbReference>
<accession>A0A3M7SIJ0</accession>
<dbReference type="InterPro" id="IPR002557">
    <property type="entry name" value="Chitin-bd_dom"/>
</dbReference>